<comment type="caution">
    <text evidence="2">The sequence shown here is derived from an EMBL/GenBank/DDBJ whole genome shotgun (WGS) entry which is preliminary data.</text>
</comment>
<feature type="compositionally biased region" description="Polar residues" evidence="1">
    <location>
        <begin position="1311"/>
        <end position="1321"/>
    </location>
</feature>
<evidence type="ECO:0000313" key="2">
    <source>
        <dbReference type="EMBL" id="PFH34522.1"/>
    </source>
</evidence>
<feature type="region of interest" description="Disordered" evidence="1">
    <location>
        <begin position="1166"/>
        <end position="1321"/>
    </location>
</feature>
<dbReference type="Proteomes" id="UP000224006">
    <property type="component" value="Chromosome VI"/>
</dbReference>
<feature type="compositionally biased region" description="Low complexity" evidence="1">
    <location>
        <begin position="1"/>
        <end position="11"/>
    </location>
</feature>
<feature type="compositionally biased region" description="Basic and acidic residues" evidence="1">
    <location>
        <begin position="658"/>
        <end position="667"/>
    </location>
</feature>
<reference evidence="2 3" key="1">
    <citation type="submission" date="2017-09" db="EMBL/GenBank/DDBJ databases">
        <title>Genome sequencing of Besnoitia besnoiti strain Bb-Ger1.</title>
        <authorList>
            <person name="Schares G."/>
            <person name="Venepally P."/>
            <person name="Lorenzi H.A."/>
        </authorList>
    </citation>
    <scope>NUCLEOTIDE SEQUENCE [LARGE SCALE GENOMIC DNA]</scope>
    <source>
        <strain evidence="2 3">Bb-Ger1</strain>
    </source>
</reference>
<dbReference type="PANTHER" id="PTHR37888:SF11">
    <property type="entry name" value="DNA-BINDING BROMODOMAIN-CONTAINING PROTEIN"/>
    <property type="match status" value="1"/>
</dbReference>
<feature type="compositionally biased region" description="Basic and acidic residues" evidence="1">
    <location>
        <begin position="940"/>
        <end position="952"/>
    </location>
</feature>
<name>A0A2A9MGK3_BESBE</name>
<feature type="compositionally biased region" description="Acidic residues" evidence="1">
    <location>
        <begin position="214"/>
        <end position="225"/>
    </location>
</feature>
<feature type="compositionally biased region" description="Acidic residues" evidence="1">
    <location>
        <begin position="1190"/>
        <end position="1202"/>
    </location>
</feature>
<feature type="compositionally biased region" description="Basic and acidic residues" evidence="1">
    <location>
        <begin position="114"/>
        <end position="126"/>
    </location>
</feature>
<dbReference type="PANTHER" id="PTHR37888">
    <property type="entry name" value="DNA-BINDING BROMODOMAIN-CONTAINING PROTEIN"/>
    <property type="match status" value="1"/>
</dbReference>
<feature type="compositionally biased region" description="Basic and acidic residues" evidence="1">
    <location>
        <begin position="623"/>
        <end position="632"/>
    </location>
</feature>
<keyword evidence="3" id="KW-1185">Reference proteome</keyword>
<evidence type="ECO:0000256" key="1">
    <source>
        <dbReference type="SAM" id="MobiDB-lite"/>
    </source>
</evidence>
<sequence>MRGKASAASPGPSFPPSAPHQTPTGASAAAPVSRVATLLEAYDAGQLSASAVLRALLRLLSSPCSASVAGKRRGFGRACDRILRGFSVEAEATALEPAKTQNSEKTQKFHKPPKQNEAHAAGTDDPRKARERICVMCAAVDVWLEKAQEFLLLMGTEKNAKSGESGLLTSSLGGRGKHGGNGGVEGSRAAKRRRRKRDRAERESETLALGSAKDDDDEEDEETGEGAERDSRAEGSNVYQQIQALVKHLDALTHAIANRAREEANRDQLCLPTLMSLVRLLHRLALLALFHPSAGLLPSTVVHSAPACLAASSSASLLVEFFPSLRRVLRDSVAAVLDVLALPPPTGAFATVEEERRTELKTACADMLHNVLHQPASLSLFASSLVSLAASLRARGFDLAFDADENVAFYGRAILCRLSWIFRLSSSSASSLSGVSSAAGASPLPAVSGSAAASAKDEKHERLLLSFETVFEQTFAVCDGLRGLWHASLDASAAAERKRQDAPEAHRGRETALTAGDRQVARERDFKRSARAIELLRDLLLFGSGQPIPKEGALGVPLAPFEREGGRYLILNVAPCVDLLLAFLDGALFVFRERAQTYLGRLDEDGSEVDDAEAAVSEEGGQEEAKSEDDRATVASTRPGGKARRDNRDASRGGPQRGGDRGGDRGDGAQGGKNKGKKRRDEERQRKASCRRAESEDEEDERTEDEDAESLSGARDETDSRDALLSATGERDAVRESQVTALIHQYERKGDSTSPDVEHIFTAAVECMQVLLDVAGDAGVTASVDGFASLATRLLQPSSIDLFPSVLAARFSGVMLSFLRSLFTAAPFLFPPLADSAFGWAARVFDALGAPLSLEASASSRRGGEPSLTAFSTLPLLPSSAEASTHRTKTAKRLRLVELCRAIYAFPFFQLGQLTGSQQPAAWGGAAEQSKRRAANTDNARGDDVTSVDGRDKRRKRRRGGAQEASTGGIIFGQGSMLQDEDGLRLLLHIWQDNCRLLAMLIETEASRSLRGELFLTRVRGATDGLCLDILLRLDCLVESWRRSLWMGAFSTGSALPCSAWSAGDDSRLSALVAAVDEVKNCLTLRQAACGPSLRLSQPQGQRGTRIPEKLAAYFWQGASPMSFINEEGQSGSGSSLVGVYEEAMRTRLILGAIEASAEAYRQVRKTAERSAGRPGARREKAPDRGREEETGDEETETEENAGDSHESTAEERHPGVQRADEVDYEREETVRAGDDQAAENREGKEDNGEGSKVGGNEQHETPLSEQHQTESQEEDGQESGISSGPNDEEDAEDSESEEMAALMERIRQAEGNSDNMQRGA</sequence>
<feature type="region of interest" description="Disordered" evidence="1">
    <location>
        <begin position="1"/>
        <end position="30"/>
    </location>
</feature>
<feature type="compositionally biased region" description="Basic and acidic residues" evidence="1">
    <location>
        <begin position="1258"/>
        <end position="1271"/>
    </location>
</feature>
<feature type="region of interest" description="Disordered" evidence="1">
    <location>
        <begin position="94"/>
        <end position="126"/>
    </location>
</feature>
<feature type="region of interest" description="Disordered" evidence="1">
    <location>
        <begin position="161"/>
        <end position="236"/>
    </location>
</feature>
<gene>
    <name evidence="2" type="ORF">BESB_065540</name>
</gene>
<feature type="compositionally biased region" description="Acidic residues" evidence="1">
    <location>
        <begin position="695"/>
        <end position="709"/>
    </location>
</feature>
<dbReference type="VEuPathDB" id="ToxoDB:BESB_065540"/>
<dbReference type="GeneID" id="40311481"/>
<protein>
    <submittedName>
        <fullName evidence="2">Uncharacterized protein</fullName>
    </submittedName>
</protein>
<dbReference type="RefSeq" id="XP_029218531.1">
    <property type="nucleotide sequence ID" value="XM_029364948.1"/>
</dbReference>
<organism evidence="2 3">
    <name type="scientific">Besnoitia besnoiti</name>
    <name type="common">Apicomplexan protozoan</name>
    <dbReference type="NCBI Taxonomy" id="94643"/>
    <lineage>
        <taxon>Eukaryota</taxon>
        <taxon>Sar</taxon>
        <taxon>Alveolata</taxon>
        <taxon>Apicomplexa</taxon>
        <taxon>Conoidasida</taxon>
        <taxon>Coccidia</taxon>
        <taxon>Eucoccidiorida</taxon>
        <taxon>Eimeriorina</taxon>
        <taxon>Sarcocystidae</taxon>
        <taxon>Besnoitia</taxon>
    </lineage>
</organism>
<feature type="region of interest" description="Disordered" evidence="1">
    <location>
        <begin position="922"/>
        <end position="968"/>
    </location>
</feature>
<feature type="compositionally biased region" description="Basic and acidic residues" evidence="1">
    <location>
        <begin position="1166"/>
        <end position="1189"/>
    </location>
</feature>
<feature type="compositionally biased region" description="Acidic residues" evidence="1">
    <location>
        <begin position="1287"/>
        <end position="1299"/>
    </location>
</feature>
<feature type="region of interest" description="Disordered" evidence="1">
    <location>
        <begin position="605"/>
        <end position="732"/>
    </location>
</feature>
<proteinExistence type="predicted"/>
<feature type="compositionally biased region" description="Basic and acidic residues" evidence="1">
    <location>
        <begin position="1203"/>
        <end position="1250"/>
    </location>
</feature>
<accession>A0A2A9MGK3</accession>
<dbReference type="OrthoDB" id="332582at2759"/>
<evidence type="ECO:0000313" key="3">
    <source>
        <dbReference type="Proteomes" id="UP000224006"/>
    </source>
</evidence>
<dbReference type="KEGG" id="bbes:BESB_065540"/>
<feature type="compositionally biased region" description="Low complexity" evidence="1">
    <location>
        <begin position="162"/>
        <end position="172"/>
    </location>
</feature>
<dbReference type="EMBL" id="NWUJ01000006">
    <property type="protein sequence ID" value="PFH34522.1"/>
    <property type="molecule type" value="Genomic_DNA"/>
</dbReference>
<feature type="compositionally biased region" description="Basic and acidic residues" evidence="1">
    <location>
        <begin position="679"/>
        <end position="694"/>
    </location>
</feature>